<evidence type="ECO:0000256" key="2">
    <source>
        <dbReference type="ARBA" id="ARBA00022448"/>
    </source>
</evidence>
<keyword evidence="3 6" id="KW-0812">Transmembrane</keyword>
<evidence type="ECO:0000256" key="5">
    <source>
        <dbReference type="ARBA" id="ARBA00023136"/>
    </source>
</evidence>
<dbReference type="Pfam" id="PF07690">
    <property type="entry name" value="MFS_1"/>
    <property type="match status" value="1"/>
</dbReference>
<dbReference type="InterPro" id="IPR036259">
    <property type="entry name" value="MFS_trans_sf"/>
</dbReference>
<organism evidence="8 9">
    <name type="scientific">Limimonas halophila</name>
    <dbReference type="NCBI Taxonomy" id="1082479"/>
    <lineage>
        <taxon>Bacteria</taxon>
        <taxon>Pseudomonadati</taxon>
        <taxon>Pseudomonadota</taxon>
        <taxon>Alphaproteobacteria</taxon>
        <taxon>Rhodospirillales</taxon>
        <taxon>Rhodovibrionaceae</taxon>
        <taxon>Limimonas</taxon>
    </lineage>
</organism>
<dbReference type="PANTHER" id="PTHR23504">
    <property type="entry name" value="MAJOR FACILITATOR SUPERFAMILY DOMAIN-CONTAINING PROTEIN 10"/>
    <property type="match status" value="1"/>
</dbReference>
<feature type="domain" description="Major facilitator superfamily (MFS) profile" evidence="7">
    <location>
        <begin position="1"/>
        <end position="379"/>
    </location>
</feature>
<keyword evidence="9" id="KW-1185">Reference proteome</keyword>
<dbReference type="InterPro" id="IPR001958">
    <property type="entry name" value="Tet-R_TetA/multi-R_MdtG-like"/>
</dbReference>
<dbReference type="RefSeq" id="WP_176758570.1">
    <property type="nucleotide sequence ID" value="NZ_FNCE01000004.1"/>
</dbReference>
<dbReference type="Proteomes" id="UP000199415">
    <property type="component" value="Unassembled WGS sequence"/>
</dbReference>
<feature type="transmembrane region" description="Helical" evidence="6">
    <location>
        <begin position="93"/>
        <end position="114"/>
    </location>
</feature>
<reference evidence="8 9" key="1">
    <citation type="submission" date="2016-10" db="EMBL/GenBank/DDBJ databases">
        <authorList>
            <person name="de Groot N.N."/>
        </authorList>
    </citation>
    <scope>NUCLEOTIDE SEQUENCE [LARGE SCALE GENOMIC DNA]</scope>
    <source>
        <strain evidence="8 9">DSM 25584</strain>
    </source>
</reference>
<protein>
    <submittedName>
        <fullName evidence="8">Predicted arabinose efflux permease, MFS family</fullName>
    </submittedName>
</protein>
<keyword evidence="4 6" id="KW-1133">Transmembrane helix</keyword>
<feature type="transmembrane region" description="Helical" evidence="6">
    <location>
        <begin position="157"/>
        <end position="179"/>
    </location>
</feature>
<dbReference type="Gene3D" id="1.20.1250.20">
    <property type="entry name" value="MFS general substrate transporter like domains"/>
    <property type="match status" value="1"/>
</dbReference>
<feature type="transmembrane region" description="Helical" evidence="6">
    <location>
        <begin position="37"/>
        <end position="57"/>
    </location>
</feature>
<proteinExistence type="predicted"/>
<evidence type="ECO:0000259" key="7">
    <source>
        <dbReference type="PROSITE" id="PS50850"/>
    </source>
</evidence>
<feature type="transmembrane region" description="Helical" evidence="6">
    <location>
        <begin position="200"/>
        <end position="221"/>
    </location>
</feature>
<evidence type="ECO:0000256" key="6">
    <source>
        <dbReference type="SAM" id="Phobius"/>
    </source>
</evidence>
<sequence>MRQAAKISATTALFILALAAVIPMIPFKARDLGADGALVGLLFSTFGAAALVAAPFWGRISDREGRRPVLAGSALISAVSYVLLGLADDLTTLFAARLIAGLGFGWVPAAQALASDIAPSGKRAAAIGLVGAAFGVGFSIGPGIQTLAEMGGYSLDAVAFTAAAFCVAALVSVPILPAGRQPQAHRPSIWHVLPRAGAKLLAIHILVFMAFTGVEATLALFLADELGFDAGDVGALLVVAGIANAGIQGGLVGKLVPRIGEVRTAMLGHLCLAVGALAIVAAGLFEQGWAIYPAMVCFTGGLGLHAPSLQTALARLAGENGRGVALGAAQSAATGARVVGPAIAGALYAGPGHAAPLLMAAVLACCAALVGTMTVLPREEPASSPA</sequence>
<dbReference type="GO" id="GO:0016020">
    <property type="term" value="C:membrane"/>
    <property type="evidence" value="ECO:0007669"/>
    <property type="project" value="UniProtKB-SubCell"/>
</dbReference>
<dbReference type="CDD" id="cd17330">
    <property type="entry name" value="MFS_SLC46_TetA_like"/>
    <property type="match status" value="1"/>
</dbReference>
<feature type="transmembrane region" description="Helical" evidence="6">
    <location>
        <begin position="126"/>
        <end position="145"/>
    </location>
</feature>
<evidence type="ECO:0000256" key="4">
    <source>
        <dbReference type="ARBA" id="ARBA00022989"/>
    </source>
</evidence>
<dbReference type="PRINTS" id="PR01035">
    <property type="entry name" value="TCRTETA"/>
</dbReference>
<dbReference type="STRING" id="1082479.SAMN05216241_10490"/>
<dbReference type="EMBL" id="FNCE01000004">
    <property type="protein sequence ID" value="SDG00364.1"/>
    <property type="molecule type" value="Genomic_DNA"/>
</dbReference>
<evidence type="ECO:0000313" key="8">
    <source>
        <dbReference type="EMBL" id="SDG00364.1"/>
    </source>
</evidence>
<dbReference type="PROSITE" id="PS50850">
    <property type="entry name" value="MFS"/>
    <property type="match status" value="1"/>
</dbReference>
<name>A0A1G7QPG3_9PROT</name>
<comment type="subcellular location">
    <subcellularLocation>
        <location evidence="1">Membrane</location>
        <topology evidence="1">Multi-pass membrane protein</topology>
    </subcellularLocation>
</comment>
<dbReference type="AlphaFoldDB" id="A0A1G7QPG3"/>
<feature type="transmembrane region" description="Helical" evidence="6">
    <location>
        <begin position="354"/>
        <end position="376"/>
    </location>
</feature>
<feature type="transmembrane region" description="Helical" evidence="6">
    <location>
        <begin position="69"/>
        <end position="87"/>
    </location>
</feature>
<dbReference type="PANTHER" id="PTHR23504:SF15">
    <property type="entry name" value="MAJOR FACILITATOR SUPERFAMILY (MFS) PROFILE DOMAIN-CONTAINING PROTEIN"/>
    <property type="match status" value="1"/>
</dbReference>
<dbReference type="InterPro" id="IPR020846">
    <property type="entry name" value="MFS_dom"/>
</dbReference>
<feature type="transmembrane region" description="Helical" evidence="6">
    <location>
        <begin position="7"/>
        <end position="25"/>
    </location>
</feature>
<dbReference type="GO" id="GO:0022857">
    <property type="term" value="F:transmembrane transporter activity"/>
    <property type="evidence" value="ECO:0007669"/>
    <property type="project" value="InterPro"/>
</dbReference>
<gene>
    <name evidence="8" type="ORF">SAMN05216241_10490</name>
</gene>
<evidence type="ECO:0000256" key="1">
    <source>
        <dbReference type="ARBA" id="ARBA00004141"/>
    </source>
</evidence>
<evidence type="ECO:0000256" key="3">
    <source>
        <dbReference type="ARBA" id="ARBA00022692"/>
    </source>
</evidence>
<dbReference type="SUPFAM" id="SSF103473">
    <property type="entry name" value="MFS general substrate transporter"/>
    <property type="match status" value="1"/>
</dbReference>
<keyword evidence="5 6" id="KW-0472">Membrane</keyword>
<accession>A0A1G7QPG3</accession>
<feature type="transmembrane region" description="Helical" evidence="6">
    <location>
        <begin position="265"/>
        <end position="285"/>
    </location>
</feature>
<keyword evidence="2" id="KW-0813">Transport</keyword>
<evidence type="ECO:0000313" key="9">
    <source>
        <dbReference type="Proteomes" id="UP000199415"/>
    </source>
</evidence>
<dbReference type="InterPro" id="IPR011701">
    <property type="entry name" value="MFS"/>
</dbReference>
<feature type="transmembrane region" description="Helical" evidence="6">
    <location>
        <begin position="233"/>
        <end position="253"/>
    </location>
</feature>